<feature type="region of interest" description="Disordered" evidence="1">
    <location>
        <begin position="1"/>
        <end position="21"/>
    </location>
</feature>
<name>A0ABP4VGC6_9MICO</name>
<evidence type="ECO:0000313" key="3">
    <source>
        <dbReference type="EMBL" id="GAA1722730.1"/>
    </source>
</evidence>
<dbReference type="RefSeq" id="WP_344247792.1">
    <property type="nucleotide sequence ID" value="NZ_BAAAPM010000003.1"/>
</dbReference>
<gene>
    <name evidence="3" type="ORF">GCM10009809_18180</name>
</gene>
<sequence length="365" mass="40790">MSERSAGTTSDDRPTAPAGWLPDVLPGFEQHTLLLEPDFEGEVVATLVRRAPTSRPETTAEVPDAGVDVLYVHGWNDYFFHPHLAAFWEARGARFFALDLRKYGRSIRSWQTPGFVTRLRTYDEEISAALALVGHGPDAGAGRRRLVLMGHSTGGLVLSLWMAHRPGRADALVLNSPWLEFQTRHVGRRMLEPGVRVQAALAPLSHMINLDQGFYSRATSSRFDGEWDYDPAWRSDAGWRPTPAWLSAVFRGHDRVARGLGIEAPVLVLLSARFTAPVRWSQEMLRTDSVIDVVGVARRSTDLGSRVTVVRVDGALHDVTLSAAPVRDVVWAETTRWLRAYVPPRAAPEPAPEPSGWRRLFRRRR</sequence>
<accession>A0ABP4VGC6</accession>
<dbReference type="GO" id="GO:0016787">
    <property type="term" value="F:hydrolase activity"/>
    <property type="evidence" value="ECO:0007669"/>
    <property type="project" value="UniProtKB-KW"/>
</dbReference>
<keyword evidence="3" id="KW-0378">Hydrolase</keyword>
<dbReference type="Proteomes" id="UP001501138">
    <property type="component" value="Unassembled WGS sequence"/>
</dbReference>
<feature type="domain" description="Serine aminopeptidase S33" evidence="2">
    <location>
        <begin position="69"/>
        <end position="271"/>
    </location>
</feature>
<dbReference type="EMBL" id="BAAAPM010000003">
    <property type="protein sequence ID" value="GAA1722730.1"/>
    <property type="molecule type" value="Genomic_DNA"/>
</dbReference>
<proteinExistence type="predicted"/>
<dbReference type="Gene3D" id="3.40.50.1820">
    <property type="entry name" value="alpha/beta hydrolase"/>
    <property type="match status" value="1"/>
</dbReference>
<keyword evidence="4" id="KW-1185">Reference proteome</keyword>
<reference evidence="4" key="1">
    <citation type="journal article" date="2019" name="Int. J. Syst. Evol. Microbiol.">
        <title>The Global Catalogue of Microorganisms (GCM) 10K type strain sequencing project: providing services to taxonomists for standard genome sequencing and annotation.</title>
        <authorList>
            <consortium name="The Broad Institute Genomics Platform"/>
            <consortium name="The Broad Institute Genome Sequencing Center for Infectious Disease"/>
            <person name="Wu L."/>
            <person name="Ma J."/>
        </authorList>
    </citation>
    <scope>NUCLEOTIDE SEQUENCE [LARGE SCALE GENOMIC DNA]</scope>
    <source>
        <strain evidence="4">JCM 15589</strain>
    </source>
</reference>
<dbReference type="InterPro" id="IPR022742">
    <property type="entry name" value="Hydrolase_4"/>
</dbReference>
<dbReference type="Pfam" id="PF12146">
    <property type="entry name" value="Hydrolase_4"/>
    <property type="match status" value="1"/>
</dbReference>
<protein>
    <submittedName>
        <fullName evidence="3">Alpha/beta hydrolase</fullName>
    </submittedName>
</protein>
<organism evidence="3 4">
    <name type="scientific">Isoptericola hypogeus</name>
    <dbReference type="NCBI Taxonomy" id="300179"/>
    <lineage>
        <taxon>Bacteria</taxon>
        <taxon>Bacillati</taxon>
        <taxon>Actinomycetota</taxon>
        <taxon>Actinomycetes</taxon>
        <taxon>Micrococcales</taxon>
        <taxon>Promicromonosporaceae</taxon>
        <taxon>Isoptericola</taxon>
    </lineage>
</organism>
<dbReference type="SUPFAM" id="SSF53474">
    <property type="entry name" value="alpha/beta-Hydrolases"/>
    <property type="match status" value="1"/>
</dbReference>
<evidence type="ECO:0000313" key="4">
    <source>
        <dbReference type="Proteomes" id="UP001501138"/>
    </source>
</evidence>
<comment type="caution">
    <text evidence="3">The sequence shown here is derived from an EMBL/GenBank/DDBJ whole genome shotgun (WGS) entry which is preliminary data.</text>
</comment>
<evidence type="ECO:0000259" key="2">
    <source>
        <dbReference type="Pfam" id="PF12146"/>
    </source>
</evidence>
<dbReference type="InterPro" id="IPR029058">
    <property type="entry name" value="AB_hydrolase_fold"/>
</dbReference>
<evidence type="ECO:0000256" key="1">
    <source>
        <dbReference type="SAM" id="MobiDB-lite"/>
    </source>
</evidence>